<feature type="transmembrane region" description="Helical" evidence="2">
    <location>
        <begin position="66"/>
        <end position="89"/>
    </location>
</feature>
<gene>
    <name evidence="3" type="primary">AVEN_117849_1</name>
    <name evidence="3" type="ORF">NPIL_655231</name>
</gene>
<evidence type="ECO:0000313" key="4">
    <source>
        <dbReference type="Proteomes" id="UP000887013"/>
    </source>
</evidence>
<protein>
    <submittedName>
        <fullName evidence="3">Uncharacterized protein</fullName>
    </submittedName>
</protein>
<comment type="caution">
    <text evidence="3">The sequence shown here is derived from an EMBL/GenBank/DDBJ whole genome shotgun (WGS) entry which is preliminary data.</text>
</comment>
<evidence type="ECO:0000256" key="2">
    <source>
        <dbReference type="SAM" id="Phobius"/>
    </source>
</evidence>
<evidence type="ECO:0000256" key="1">
    <source>
        <dbReference type="SAM" id="MobiDB-lite"/>
    </source>
</evidence>
<feature type="compositionally biased region" description="Polar residues" evidence="1">
    <location>
        <begin position="1036"/>
        <end position="1052"/>
    </location>
</feature>
<feature type="region of interest" description="Disordered" evidence="1">
    <location>
        <begin position="1313"/>
        <end position="1345"/>
    </location>
</feature>
<evidence type="ECO:0000313" key="3">
    <source>
        <dbReference type="EMBL" id="GFS60883.1"/>
    </source>
</evidence>
<feature type="region of interest" description="Disordered" evidence="1">
    <location>
        <begin position="1776"/>
        <end position="1809"/>
    </location>
</feature>
<feature type="transmembrane region" description="Helical" evidence="2">
    <location>
        <begin position="96"/>
        <end position="123"/>
    </location>
</feature>
<keyword evidence="2" id="KW-0812">Transmembrane</keyword>
<dbReference type="EMBL" id="BMAW01047437">
    <property type="protein sequence ID" value="GFS60883.1"/>
    <property type="molecule type" value="Genomic_DNA"/>
</dbReference>
<dbReference type="Proteomes" id="UP000887013">
    <property type="component" value="Unassembled WGS sequence"/>
</dbReference>
<accession>A0A8X6MKW1</accession>
<organism evidence="3 4">
    <name type="scientific">Nephila pilipes</name>
    <name type="common">Giant wood spider</name>
    <name type="synonym">Nephila maculata</name>
    <dbReference type="NCBI Taxonomy" id="299642"/>
    <lineage>
        <taxon>Eukaryota</taxon>
        <taxon>Metazoa</taxon>
        <taxon>Ecdysozoa</taxon>
        <taxon>Arthropoda</taxon>
        <taxon>Chelicerata</taxon>
        <taxon>Arachnida</taxon>
        <taxon>Araneae</taxon>
        <taxon>Araneomorphae</taxon>
        <taxon>Entelegynae</taxon>
        <taxon>Araneoidea</taxon>
        <taxon>Nephilidae</taxon>
        <taxon>Nephila</taxon>
    </lineage>
</organism>
<feature type="compositionally biased region" description="Basic and acidic residues" evidence="1">
    <location>
        <begin position="1331"/>
        <end position="1341"/>
    </location>
</feature>
<feature type="compositionally biased region" description="Basic and acidic residues" evidence="1">
    <location>
        <begin position="1059"/>
        <end position="1084"/>
    </location>
</feature>
<keyword evidence="2" id="KW-0472">Membrane</keyword>
<keyword evidence="2" id="KW-1133">Transmembrane helix</keyword>
<reference evidence="3" key="1">
    <citation type="submission" date="2020-08" db="EMBL/GenBank/DDBJ databases">
        <title>Multicomponent nature underlies the extraordinary mechanical properties of spider dragline silk.</title>
        <authorList>
            <person name="Kono N."/>
            <person name="Nakamura H."/>
            <person name="Mori M."/>
            <person name="Yoshida Y."/>
            <person name="Ohtoshi R."/>
            <person name="Malay A.D."/>
            <person name="Moran D.A.P."/>
            <person name="Tomita M."/>
            <person name="Numata K."/>
            <person name="Arakawa K."/>
        </authorList>
    </citation>
    <scope>NUCLEOTIDE SEQUENCE</scope>
</reference>
<feature type="region of interest" description="Disordered" evidence="1">
    <location>
        <begin position="1036"/>
        <end position="1084"/>
    </location>
</feature>
<feature type="transmembrane region" description="Helical" evidence="2">
    <location>
        <begin position="190"/>
        <end position="214"/>
    </location>
</feature>
<keyword evidence="4" id="KW-1185">Reference proteome</keyword>
<feature type="transmembrane region" description="Helical" evidence="2">
    <location>
        <begin position="220"/>
        <end position="238"/>
    </location>
</feature>
<proteinExistence type="predicted"/>
<dbReference type="OrthoDB" id="6437942at2759"/>
<sequence>MDPSLGNEKYEANHPEQKRIIEIFSEAVKLISLNVTSRDHFEFRYNCWCKILRLKINLLSQTYQDYISLISPSLFPRFISTVFIFVCFFESIRNNSLACCFTGVFLCAILALMSFISTIITLASTGAKYLHTNLTWISAVSFLTEVITHKINDIQTLFQIEVRTDSLHGISRTAFCFIPRTWKHFFSLIFAYYMSWFNIYGIIVSVQFCVILNYFDFQDISEFLECFSYIMLIVFALTQDRKIKKIRKEIRERDYELNSSTKNFLEWFEQSSEVNVLLEKYESTKSDVLKLFSLDHDALKTTQLRSSFMFAVIIVNASLKLQSCVNTDNFNDVIRYILFNKRCYKSDGMQEWITLPSRYIEKDLIILIEEFCQLGKLFVELNEPASIHAEIYQKVENELLSSRTLNEVTIISDESVSLSSSSLSQIYFTGSQRRSSINVDISSDLNRESEFFEKQQSTNFEYETGENTLCNEKMFFENENNSGMKSQVDEIEKSPIEISGSEETSPSEEETVQSKIVSEIAFQNHDTKIFPYKESPNKVLDNAIIKISERNISVDFVQPSFVVKNEPDEKDIANNIVDRKVEMLANEVEIINSTQNLEDMTLEKGKKSIKVTHRNISTNKTEMPIKAVDKQTDVETIGKSKTNSVNRYGKLLDDLNLESKKTEKFARKSRSLTNLSFIENSENVFSRMIENNEYKSEENACDTHLTPINQTELNKSNKSENDGISSEYTITEDEMNTKLSQLQSETGNDLENKVLDLNFQNEAYSKYNNSIDDTESKFNEHSVCESSDKTSEINIHDLSIVDTLKVVSFDENVRGTNSEKTMNMNSFNKTLEEKPIITTLKSNIDTIDTPNKVLTSSDLQSAIVEYSPNIDSESKKLFNVKSTCNSKNKLPETRKKLLIIKKAKSKNPVHLLPSNSHNDKSKLNKFPSEMKAYDSSLAEVMESLSIDLEQLDKPKKHNNTFTDRNTENYSMNKSDVSLMDTFNFKFDEKKVNNFFIPDRELKSGTLDTTNKIKPKNIGQTYSKNVFNNHDIVEQNKVPSDISTKTKINDSFNSPESEEESSRNDISRSERNKKNIQTGKKEKKENIKTMWENIQDTTDSVKKETENKFLTRVKEKPFYLLEAPMKTRGSIGANNSEMNKIDKKVSPEISPFTLKSADKSKQKFNSFTFRKSPFGEFVNFLEAGGNSQVVQQENKTLTDSSQAIVSKQLSEIKDSWRKSNTLGEKNDVAKVFFSSNFSELNKSTQHIQQEYKAQSNYLKTSRGLDVHAIKSFAKNTQEDLGNLSMLNNERKAILQEQKASYSSENFQNIQQSIDSNQFDEREGKSSPCFDVSKTEKEDKVMEETNGSENKQLNYFDQHQFTTKDSLNNGTGGLHHFSISKRNHLQPDSEKIHQKHFNEGFTLNVKEASFGLDQSVQITLDGPSQKTHLFQADICQNCTNLKNQTTLGINTFIKNKSNSESVFNTNSSKVLKISSKEDSHLLSEEDKRFFLIKKDQKNDSKYIYSYTRIFKKRSENVEEFLYGDSKSLYFKKYAGIRVQPKDIKKISSHFQMQKGESVTLLRNEPSCTAVLLSENSSYLLSETHEIIDEIKQHESNVDVNHSNKIDYDHNQPVTEELKKDQENQQHFETYTEAQSTIDGSKNQDTESNIKTHLTEIKNEDIVGDYLKDHHLLSNVPRNQNSLHDFQLNFSKRSISECEEKEAASSFHHSFQENVTQNIENALKISDSNSIDASSQLDNKNSYPSFQHNFEFSNTWENEKDSKEYSKFQDREEGFSYYENNKRITGPFEENSRERTENTFDPEYSTDLSRTSSTQDIDIQSFSECRIERKKKRSLPKCFKKKSSTHSKSRSYFKEALTSKKIHWDDNKCLVEDQKASEKGCCTVMINNDSQAILNQNGGFADESEKDEMKHIDPICCLNCKNLDLKLYKPLSNITLHFKYNDYKENAVTERTIESGYNASVLSQHTNPEHSSAIENTGDSTAGSSNQFSISDNGKISGTVSIANNKTLHFQSNDVEIKLELTSHPKAVNFDYNQMSGRKQINLKDKDKELFVDTGKVSRNM</sequence>
<feature type="region of interest" description="Disordered" evidence="1">
    <location>
        <begin position="1963"/>
        <end position="1986"/>
    </location>
</feature>
<name>A0A8X6MKW1_NEPPI</name>